<comment type="caution">
    <text evidence="1">The sequence shown here is derived from an EMBL/GenBank/DDBJ whole genome shotgun (WGS) entry which is preliminary data.</text>
</comment>
<proteinExistence type="predicted"/>
<reference evidence="1 2" key="1">
    <citation type="submission" date="2017-08" db="EMBL/GenBank/DDBJ databases">
        <title>Acidophilic green algal genome provides insights into adaptation to an acidic environment.</title>
        <authorList>
            <person name="Hirooka S."/>
            <person name="Hirose Y."/>
            <person name="Kanesaki Y."/>
            <person name="Higuchi S."/>
            <person name="Fujiwara T."/>
            <person name="Onuma R."/>
            <person name="Era A."/>
            <person name="Ohbayashi R."/>
            <person name="Uzuka A."/>
            <person name="Nozaki H."/>
            <person name="Yoshikawa H."/>
            <person name="Miyagishima S.Y."/>
        </authorList>
    </citation>
    <scope>NUCLEOTIDE SEQUENCE [LARGE SCALE GENOMIC DNA]</scope>
    <source>
        <strain evidence="1 2">NIES-2499</strain>
    </source>
</reference>
<organism evidence="1 2">
    <name type="scientific">Chlamydomonas eustigma</name>
    <dbReference type="NCBI Taxonomy" id="1157962"/>
    <lineage>
        <taxon>Eukaryota</taxon>
        <taxon>Viridiplantae</taxon>
        <taxon>Chlorophyta</taxon>
        <taxon>core chlorophytes</taxon>
        <taxon>Chlorophyceae</taxon>
        <taxon>CS clade</taxon>
        <taxon>Chlamydomonadales</taxon>
        <taxon>Chlamydomonadaceae</taxon>
        <taxon>Chlamydomonas</taxon>
    </lineage>
</organism>
<dbReference type="AlphaFoldDB" id="A0A250WWX6"/>
<evidence type="ECO:0000313" key="2">
    <source>
        <dbReference type="Proteomes" id="UP000232323"/>
    </source>
</evidence>
<gene>
    <name evidence="1" type="ORF">CEUSTIGMA_g2740.t1</name>
</gene>
<evidence type="ECO:0000313" key="1">
    <source>
        <dbReference type="EMBL" id="GAX75295.1"/>
    </source>
</evidence>
<sequence>MSRAAALDSRKSEQKEAIAAKKAEHAADLAMGLTATMAKVIKSDELICTACGATKLGPLTKCECTGGRTKPGPDYCCKRQLLDAAKARFALSKANEMKEAARKQEIIAGSRSKKREGAAEVDLQAECQGDGVEMQVVVEFPIGKLGMGLEKNCVSKVTGEPAQDLGVQRGWVLHSVCGELTLPDSTAIAKQVMKVFKEKKTGVVDFKFRVPIVEGFLHCVQCDKFLGADGFDGAQVEAGPGKQMCSGCEEIACMGF</sequence>
<accession>A0A250WWX6</accession>
<name>A0A250WWX6_9CHLO</name>
<dbReference type="OrthoDB" id="10263129at2759"/>
<keyword evidence="2" id="KW-1185">Reference proteome</keyword>
<protein>
    <submittedName>
        <fullName evidence="1">Uncharacterized protein</fullName>
    </submittedName>
</protein>
<dbReference type="EMBL" id="BEGY01000011">
    <property type="protein sequence ID" value="GAX75295.1"/>
    <property type="molecule type" value="Genomic_DNA"/>
</dbReference>
<dbReference type="Proteomes" id="UP000232323">
    <property type="component" value="Unassembled WGS sequence"/>
</dbReference>